<dbReference type="InterPro" id="IPR016912">
    <property type="entry name" value="Phage_P2_GpU"/>
</dbReference>
<accession>A0A0M2EXR4</accession>
<gene>
    <name evidence="1" type="ORF">KU74_21200</name>
</gene>
<dbReference type="AlphaFoldDB" id="A0A0M2EXR4"/>
<dbReference type="Pfam" id="PF06995">
    <property type="entry name" value="Phage_P2_GpU"/>
    <property type="match status" value="1"/>
</dbReference>
<dbReference type="Proteomes" id="UP000029435">
    <property type="component" value="Unassembled WGS sequence"/>
</dbReference>
<sequence>MMLTLGLFVFQLQTLPYQNMQRNVDYRWPSNSRVGQRPALQFLGIEDEKITLSGELLPEITGGTLSLLMLETMADQGRAWPLIEGSGTIYGVFVVNSISQTKTDFFTDGRARRIEFTITLTRVDSSLSAMLGDLRQQANGLIVSAGEMANRAQSALGGLFA</sequence>
<dbReference type="OrthoDB" id="1550902at2"/>
<dbReference type="RefSeq" id="WP_039318000.1">
    <property type="nucleotide sequence ID" value="NZ_JQOD01000012.1"/>
</dbReference>
<comment type="caution">
    <text evidence="1">The sequence shown here is derived from an EMBL/GenBank/DDBJ whole genome shotgun (WGS) entry which is preliminary data.</text>
</comment>
<evidence type="ECO:0000313" key="1">
    <source>
        <dbReference type="EMBL" id="KGA31327.1"/>
    </source>
</evidence>
<dbReference type="PIRSF" id="PIRSF029208">
    <property type="entry name" value="Phage_tail_GPU"/>
    <property type="match status" value="1"/>
</dbReference>
<proteinExistence type="predicted"/>
<protein>
    <submittedName>
        <fullName evidence="1">Tail assembly protein</fullName>
    </submittedName>
</protein>
<reference evidence="1 2" key="1">
    <citation type="submission" date="2014-08" db="EMBL/GenBank/DDBJ databases">
        <title>Genome sequences of NCPPB Pectobacterium isolates.</title>
        <authorList>
            <person name="Glover R.H."/>
            <person name="Sapp M."/>
            <person name="Elphinstone J."/>
        </authorList>
    </citation>
    <scope>NUCLEOTIDE SEQUENCE [LARGE SCALE GENOMIC DNA]</scope>
    <source>
        <strain evidence="1 2">LMG 21372</strain>
    </source>
</reference>
<dbReference type="InterPro" id="IPR009734">
    <property type="entry name" value="Myoviridae_GpU"/>
</dbReference>
<dbReference type="EMBL" id="JQOD01000012">
    <property type="protein sequence ID" value="KGA31327.1"/>
    <property type="molecule type" value="Genomic_DNA"/>
</dbReference>
<organism evidence="1 2">
    <name type="scientific">Pectobacterium brasiliense</name>
    <dbReference type="NCBI Taxonomy" id="180957"/>
    <lineage>
        <taxon>Bacteria</taxon>
        <taxon>Pseudomonadati</taxon>
        <taxon>Pseudomonadota</taxon>
        <taxon>Gammaproteobacteria</taxon>
        <taxon>Enterobacterales</taxon>
        <taxon>Pectobacteriaceae</taxon>
        <taxon>Pectobacterium</taxon>
    </lineage>
</organism>
<name>A0A0M2EXR4_9GAMM</name>
<evidence type="ECO:0000313" key="2">
    <source>
        <dbReference type="Proteomes" id="UP000029435"/>
    </source>
</evidence>